<dbReference type="Gene3D" id="1.20.120.1080">
    <property type="match status" value="1"/>
</dbReference>
<comment type="catalytic activity">
    <reaction evidence="8">
        <text>ATP + H2O = ADP + phosphate + H(+)</text>
        <dbReference type="Rhea" id="RHEA:13065"/>
        <dbReference type="ChEBI" id="CHEBI:15377"/>
        <dbReference type="ChEBI" id="CHEBI:15378"/>
        <dbReference type="ChEBI" id="CHEBI:30616"/>
        <dbReference type="ChEBI" id="CHEBI:43474"/>
        <dbReference type="ChEBI" id="CHEBI:456216"/>
        <dbReference type="EC" id="3.6.4.13"/>
    </reaction>
</comment>
<keyword evidence="5" id="KW-0067">ATP-binding</keyword>
<evidence type="ECO:0000256" key="5">
    <source>
        <dbReference type="ARBA" id="ARBA00022840"/>
    </source>
</evidence>
<dbReference type="SMART" id="SM00490">
    <property type="entry name" value="HELICc"/>
    <property type="match status" value="1"/>
</dbReference>
<dbReference type="GO" id="GO:0003724">
    <property type="term" value="F:RNA helicase activity"/>
    <property type="evidence" value="ECO:0007669"/>
    <property type="project" value="UniProtKB-EC"/>
</dbReference>
<dbReference type="OrthoDB" id="10253254at2759"/>
<dbReference type="SUPFAM" id="SSF50249">
    <property type="entry name" value="Nucleic acid-binding proteins"/>
    <property type="match status" value="1"/>
</dbReference>
<keyword evidence="6" id="KW-0508">mRNA splicing</keyword>
<dbReference type="SMART" id="SM00316">
    <property type="entry name" value="S1"/>
    <property type="match status" value="1"/>
</dbReference>
<organism evidence="12 13">
    <name type="scientific">Wickerhamomyces mucosus</name>
    <dbReference type="NCBI Taxonomy" id="1378264"/>
    <lineage>
        <taxon>Eukaryota</taxon>
        <taxon>Fungi</taxon>
        <taxon>Dikarya</taxon>
        <taxon>Ascomycota</taxon>
        <taxon>Saccharomycotina</taxon>
        <taxon>Saccharomycetes</taxon>
        <taxon>Phaffomycetales</taxon>
        <taxon>Wickerhamomycetaceae</taxon>
        <taxon>Wickerhamomyces</taxon>
    </lineage>
</organism>
<dbReference type="InterPro" id="IPR012340">
    <property type="entry name" value="NA-bd_OB-fold"/>
</dbReference>
<evidence type="ECO:0000256" key="1">
    <source>
        <dbReference type="ARBA" id="ARBA00012552"/>
    </source>
</evidence>
<dbReference type="InterPro" id="IPR027417">
    <property type="entry name" value="P-loop_NTPase"/>
</dbReference>
<dbReference type="GO" id="GO:0071013">
    <property type="term" value="C:catalytic step 2 spliceosome"/>
    <property type="evidence" value="ECO:0007669"/>
    <property type="project" value="TreeGrafter"/>
</dbReference>
<dbReference type="Pfam" id="PF00575">
    <property type="entry name" value="S1"/>
    <property type="match status" value="1"/>
</dbReference>
<keyword evidence="4" id="KW-0378">Hydrolase</keyword>
<dbReference type="GO" id="GO:0022613">
    <property type="term" value="P:ribonucleoprotein complex biogenesis"/>
    <property type="evidence" value="ECO:0007669"/>
    <property type="project" value="UniProtKB-ARBA"/>
</dbReference>
<dbReference type="PROSITE" id="PS51192">
    <property type="entry name" value="HELICASE_ATP_BIND_1"/>
    <property type="match status" value="1"/>
</dbReference>
<dbReference type="InterPro" id="IPR001650">
    <property type="entry name" value="Helicase_C-like"/>
</dbReference>
<dbReference type="FunFam" id="3.40.50.300:FF:000191">
    <property type="entry name" value="Pre-mRNA-splicing factor ATP-dependent RNA helicase"/>
    <property type="match status" value="1"/>
</dbReference>
<dbReference type="PANTHER" id="PTHR18934:SF85">
    <property type="entry name" value="ATP-DEPENDENT RNA HELICASE DHX8"/>
    <property type="match status" value="1"/>
</dbReference>
<evidence type="ECO:0000256" key="7">
    <source>
        <dbReference type="ARBA" id="ARBA00023242"/>
    </source>
</evidence>
<accession>A0A9P8PRC9</accession>
<dbReference type="InterPro" id="IPR049945">
    <property type="entry name" value="AAA_22"/>
</dbReference>
<protein>
    <recommendedName>
        <fullName evidence="1">RNA helicase</fullName>
        <ecNumber evidence="1">3.6.4.13</ecNumber>
    </recommendedName>
</protein>
<dbReference type="GO" id="GO:0005524">
    <property type="term" value="F:ATP binding"/>
    <property type="evidence" value="ECO:0007669"/>
    <property type="project" value="UniProtKB-KW"/>
</dbReference>
<gene>
    <name evidence="12" type="ORF">WICMUC_001914</name>
</gene>
<dbReference type="GO" id="GO:0000390">
    <property type="term" value="P:spliceosomal complex disassembly"/>
    <property type="evidence" value="ECO:0007669"/>
    <property type="project" value="TreeGrafter"/>
</dbReference>
<dbReference type="InterPro" id="IPR007502">
    <property type="entry name" value="Helicase-assoc_dom"/>
</dbReference>
<dbReference type="CDD" id="cd05684">
    <property type="entry name" value="S1_DHX8_helicase"/>
    <property type="match status" value="1"/>
</dbReference>
<dbReference type="EC" id="3.6.4.13" evidence="1"/>
<dbReference type="SMART" id="SM00487">
    <property type="entry name" value="DEXDc"/>
    <property type="match status" value="1"/>
</dbReference>
<dbReference type="SMART" id="SM00847">
    <property type="entry name" value="HA2"/>
    <property type="match status" value="1"/>
</dbReference>
<dbReference type="Pfam" id="PF07717">
    <property type="entry name" value="OB_NTP_bind"/>
    <property type="match status" value="1"/>
</dbReference>
<dbReference type="PROSITE" id="PS51194">
    <property type="entry name" value="HELICASE_CTER"/>
    <property type="match status" value="1"/>
</dbReference>
<dbReference type="GO" id="GO:0065003">
    <property type="term" value="P:protein-containing complex assembly"/>
    <property type="evidence" value="ECO:0007669"/>
    <property type="project" value="UniProtKB-ARBA"/>
</dbReference>
<name>A0A9P8PRC9_9ASCO</name>
<dbReference type="Pfam" id="PF00271">
    <property type="entry name" value="Helicase_C"/>
    <property type="match status" value="1"/>
</dbReference>
<reference evidence="12" key="1">
    <citation type="journal article" date="2021" name="Open Biol.">
        <title>Shared evolutionary footprints suggest mitochondrial oxidative damage underlies multiple complex I losses in fungi.</title>
        <authorList>
            <person name="Schikora-Tamarit M.A."/>
            <person name="Marcet-Houben M."/>
            <person name="Nosek J."/>
            <person name="Gabaldon T."/>
        </authorList>
    </citation>
    <scope>NUCLEOTIDE SEQUENCE</scope>
    <source>
        <strain evidence="12">CBS6341</strain>
    </source>
</reference>
<dbReference type="SUPFAM" id="SSF52540">
    <property type="entry name" value="P-loop containing nucleoside triphosphate hydrolases"/>
    <property type="match status" value="1"/>
</dbReference>
<dbReference type="InterPro" id="IPR011709">
    <property type="entry name" value="DEAD-box_helicase_OB_fold"/>
</dbReference>
<dbReference type="CDD" id="cd18791">
    <property type="entry name" value="SF2_C_RHA"/>
    <property type="match status" value="1"/>
</dbReference>
<keyword evidence="2" id="KW-0507">mRNA processing</keyword>
<evidence type="ECO:0000313" key="12">
    <source>
        <dbReference type="EMBL" id="KAH3677008.1"/>
    </source>
</evidence>
<evidence type="ECO:0000256" key="2">
    <source>
        <dbReference type="ARBA" id="ARBA00022664"/>
    </source>
</evidence>
<dbReference type="InterPro" id="IPR003029">
    <property type="entry name" value="S1_domain"/>
</dbReference>
<feature type="domain" description="Helicase ATP-binding" evidence="10">
    <location>
        <begin position="452"/>
        <end position="615"/>
    </location>
</feature>
<evidence type="ECO:0000259" key="11">
    <source>
        <dbReference type="PROSITE" id="PS51194"/>
    </source>
</evidence>
<evidence type="ECO:0000256" key="6">
    <source>
        <dbReference type="ARBA" id="ARBA00023187"/>
    </source>
</evidence>
<evidence type="ECO:0000256" key="8">
    <source>
        <dbReference type="ARBA" id="ARBA00047984"/>
    </source>
</evidence>
<dbReference type="Gene3D" id="2.40.50.140">
    <property type="entry name" value="Nucleic acid-binding proteins"/>
    <property type="match status" value="1"/>
</dbReference>
<dbReference type="EMBL" id="JAEUBF010000556">
    <property type="protein sequence ID" value="KAH3677008.1"/>
    <property type="molecule type" value="Genomic_DNA"/>
</dbReference>
<keyword evidence="13" id="KW-1185">Reference proteome</keyword>
<comment type="caution">
    <text evidence="12">The sequence shown here is derived from an EMBL/GenBank/DDBJ whole genome shotgun (WGS) entry which is preliminary data.</text>
</comment>
<reference evidence="12" key="2">
    <citation type="submission" date="2021-01" db="EMBL/GenBank/DDBJ databases">
        <authorList>
            <person name="Schikora-Tamarit M.A."/>
        </authorList>
    </citation>
    <scope>NUCLEOTIDE SEQUENCE</scope>
    <source>
        <strain evidence="12">CBS6341</strain>
    </source>
</reference>
<dbReference type="AlphaFoldDB" id="A0A9P8PRC9"/>
<evidence type="ECO:0000256" key="4">
    <source>
        <dbReference type="ARBA" id="ARBA00022801"/>
    </source>
</evidence>
<evidence type="ECO:0000256" key="3">
    <source>
        <dbReference type="ARBA" id="ARBA00022741"/>
    </source>
</evidence>
<sequence>MSLEKIRHEILQHVGANEPEIADFVVNLHDQSTSFEEFNSSLEDMGGEFSEDFLKKIYEDLEYLKRFNSIKKEEDTKLLKIPISERSSEINQERKNNNVEISRNENYESTDKVKTENDGFLNAFLGLPNETFKREIEDGDDLIKEWKDFKSEDINDNISRKRSYKGEEDQLLDPSPQLDKVYKGIVKNVTNFGAFVHIYGIRGNVDGLVHISSISESRVSHPSDIVKRNQEVFIKVININGSRVGLSMKDVDQITGEPISGRPGRELHVGTTKTIKKRLTSPERWEIRQLISSGALAAENYPDLDDNSTNGDDQVDEEINVEVKQELPPFLAGLNIEPEKITIDKTLQAPDGSLSRAAASGSALARERRELKLKHLKEEKERKLREKSGKLQDDIKITIENDDSQVAEEEIGSDEWKLNQKQKNVSFGKRTSMSMKEQRESLPVFKMRDELLRAIHENQFIVIVGETGSGKTTQLTQYLNEDGFARDGIIACTQPRRVAATSVAKRVSEEMGVKLGEEVGYTVRFDDKTSPRTQIKYMTDGMLQREAIKDPDMSQYSVVMLDEAHERTIATDILFALLKKAASRRPDLKIIATSATLNAKKFSTYFNDCPVVNIPGRTFQVEKLFSSQPVMDYLLASLDAIMKIHLEEPKGDILVFLTGQEEIETSIQVLEEKIKNFGDTIPELIILPVYSALPSEMQSRIFEPTPKGSRKVILATNIAETSLTIDGIYYVIDPGFAKINAYDAKLGMDSLVVRPISQAQANQRAGRAGRTGPGKCFRLYTELAFKNEMLPNTIPEIQRQNLSNTILMLKAIGINDLLNFEFMDPPSKESIMLSLNDLYFLGAVDQDSRITKIGRNLVNIPADPTISKTLIESIHYRCSDEMITVFAMVSTPNIFHRPKKEQELADKKKARFTHPHGDHLTYLNIYNAWVNNGYSKTWCEDNFIQERSLKRARDIRNQLLQIFKRVKYPILSCGADTNAVRKALCSGFFKNIAKRDREGSYKTLAEGTVVYIHPSSSIRSSPQYVLYNSILNTTKEYLVHVTIIEPHWLVEVSPDFFEINGKQTEAKKQSEKINPLFNRFNRDQNHWRLSKPFHSTKKRFRAG</sequence>
<dbReference type="FunFam" id="2.40.50.140:FF:000061">
    <property type="entry name" value="ATP-dependent RNA helicase DHX8"/>
    <property type="match status" value="1"/>
</dbReference>
<feature type="domain" description="S1 motif" evidence="9">
    <location>
        <begin position="179"/>
        <end position="249"/>
    </location>
</feature>
<dbReference type="Pfam" id="PF13401">
    <property type="entry name" value="AAA_22"/>
    <property type="match status" value="1"/>
</dbReference>
<keyword evidence="7" id="KW-0539">Nucleus</keyword>
<dbReference type="PROSITE" id="PS50126">
    <property type="entry name" value="S1"/>
    <property type="match status" value="1"/>
</dbReference>
<dbReference type="PROSITE" id="PS00690">
    <property type="entry name" value="DEAH_ATP_HELICASE"/>
    <property type="match status" value="1"/>
</dbReference>
<feature type="domain" description="Helicase C-terminal" evidence="11">
    <location>
        <begin position="637"/>
        <end position="813"/>
    </location>
</feature>
<dbReference type="InterPro" id="IPR049621">
    <property type="entry name" value="S1_DHX8_helicase"/>
</dbReference>
<evidence type="ECO:0000313" key="13">
    <source>
        <dbReference type="Proteomes" id="UP000769528"/>
    </source>
</evidence>
<evidence type="ECO:0000259" key="10">
    <source>
        <dbReference type="PROSITE" id="PS51192"/>
    </source>
</evidence>
<keyword evidence="3" id="KW-0547">Nucleotide-binding</keyword>
<dbReference type="PANTHER" id="PTHR18934">
    <property type="entry name" value="ATP-DEPENDENT RNA HELICASE"/>
    <property type="match status" value="1"/>
</dbReference>
<dbReference type="Pfam" id="PF21010">
    <property type="entry name" value="HA2_C"/>
    <property type="match status" value="1"/>
</dbReference>
<proteinExistence type="predicted"/>
<dbReference type="InterPro" id="IPR014001">
    <property type="entry name" value="Helicase_ATP-bd"/>
</dbReference>
<dbReference type="FunFam" id="3.40.50.300:FF:000007">
    <property type="entry name" value="Pre-mRNA-splicing factor ATP-dependent RNA helicase"/>
    <property type="match status" value="1"/>
</dbReference>
<dbReference type="InterPro" id="IPR002464">
    <property type="entry name" value="DNA/RNA_helicase_DEAH_CS"/>
</dbReference>
<dbReference type="Gene3D" id="3.40.50.300">
    <property type="entry name" value="P-loop containing nucleotide triphosphate hydrolases"/>
    <property type="match status" value="2"/>
</dbReference>
<evidence type="ECO:0000259" key="9">
    <source>
        <dbReference type="PROSITE" id="PS50126"/>
    </source>
</evidence>
<dbReference type="GO" id="GO:0016887">
    <property type="term" value="F:ATP hydrolysis activity"/>
    <property type="evidence" value="ECO:0007669"/>
    <property type="project" value="InterPro"/>
</dbReference>
<dbReference type="GO" id="GO:0003723">
    <property type="term" value="F:RNA binding"/>
    <property type="evidence" value="ECO:0007669"/>
    <property type="project" value="TreeGrafter"/>
</dbReference>
<dbReference type="Proteomes" id="UP000769528">
    <property type="component" value="Unassembled WGS sequence"/>
</dbReference>